<keyword evidence="3" id="KW-1003">Cell membrane</keyword>
<keyword evidence="6 7" id="KW-0472">Membrane</keyword>
<feature type="domain" description="EamA" evidence="8">
    <location>
        <begin position="3"/>
        <end position="107"/>
    </location>
</feature>
<evidence type="ECO:0000256" key="7">
    <source>
        <dbReference type="SAM" id="Phobius"/>
    </source>
</evidence>
<comment type="caution">
    <text evidence="9">The sequence shown here is derived from an EMBL/GenBank/DDBJ whole genome shotgun (WGS) entry which is preliminary data.</text>
</comment>
<dbReference type="InterPro" id="IPR037185">
    <property type="entry name" value="EmrE-like"/>
</dbReference>
<feature type="transmembrane region" description="Helical" evidence="7">
    <location>
        <begin position="200"/>
        <end position="218"/>
    </location>
</feature>
<evidence type="ECO:0000313" key="10">
    <source>
        <dbReference type="Proteomes" id="UP000824175"/>
    </source>
</evidence>
<name>A0A9D1HNR4_9FIRM</name>
<evidence type="ECO:0000256" key="2">
    <source>
        <dbReference type="ARBA" id="ARBA00007362"/>
    </source>
</evidence>
<feature type="transmembrane region" description="Helical" evidence="7">
    <location>
        <begin position="255"/>
        <end position="271"/>
    </location>
</feature>
<keyword evidence="5 7" id="KW-1133">Transmembrane helix</keyword>
<feature type="transmembrane region" description="Helical" evidence="7">
    <location>
        <begin position="230"/>
        <end position="249"/>
    </location>
</feature>
<evidence type="ECO:0000256" key="5">
    <source>
        <dbReference type="ARBA" id="ARBA00022989"/>
    </source>
</evidence>
<dbReference type="PANTHER" id="PTHR32322:SF18">
    <property type="entry name" value="S-ADENOSYLMETHIONINE_S-ADENOSYLHOMOCYSTEINE TRANSPORTER"/>
    <property type="match status" value="1"/>
</dbReference>
<evidence type="ECO:0000256" key="6">
    <source>
        <dbReference type="ARBA" id="ARBA00023136"/>
    </source>
</evidence>
<reference evidence="9" key="1">
    <citation type="submission" date="2020-10" db="EMBL/GenBank/DDBJ databases">
        <authorList>
            <person name="Gilroy R."/>
        </authorList>
    </citation>
    <scope>NUCLEOTIDE SEQUENCE</scope>
    <source>
        <strain evidence="9">CHK195-11698</strain>
    </source>
</reference>
<dbReference type="GO" id="GO:0005886">
    <property type="term" value="C:plasma membrane"/>
    <property type="evidence" value="ECO:0007669"/>
    <property type="project" value="UniProtKB-SubCell"/>
</dbReference>
<feature type="transmembrane region" description="Helical" evidence="7">
    <location>
        <begin position="167"/>
        <end position="188"/>
    </location>
</feature>
<gene>
    <name evidence="9" type="ORF">IAD15_03505</name>
</gene>
<keyword evidence="4 7" id="KW-0812">Transmembrane</keyword>
<comment type="subcellular location">
    <subcellularLocation>
        <location evidence="1">Cell membrane</location>
        <topology evidence="1">Multi-pass membrane protein</topology>
    </subcellularLocation>
</comment>
<comment type="similarity">
    <text evidence="2">Belongs to the EamA transporter family.</text>
</comment>
<feature type="transmembrane region" description="Helical" evidence="7">
    <location>
        <begin position="61"/>
        <end position="83"/>
    </location>
</feature>
<accession>A0A9D1HNR4</accession>
<dbReference type="InterPro" id="IPR050638">
    <property type="entry name" value="AA-Vitamin_Transporters"/>
</dbReference>
<evidence type="ECO:0000256" key="1">
    <source>
        <dbReference type="ARBA" id="ARBA00004651"/>
    </source>
</evidence>
<sequence>MHLQLILASLIWGFNIVVMKLTLISVPPYHLAIVRVLLSCLVLYVIARWQHVPLTVSYRQLPGLGMIGLLNVSLNFGLSFYGLQLLEGNQVALLNTLSPLIMCLVTWQAPASWASLALCLFGFYTSIHYDLSVFQTGHFYILLSLACYQLSLARIQKLSMDRLVISFWSMLLGGLLLLGPAYVLEGWAWGSFLSLSLSQWFWFGLFSVVGFALIQLVYIKAGNRMSMVAVGFYMNLAPVFTYLGSLIFLHERFDLFVGLGMGMVLVSLYWSKKSAQRALSS</sequence>
<dbReference type="PANTHER" id="PTHR32322">
    <property type="entry name" value="INNER MEMBRANE TRANSPORTER"/>
    <property type="match status" value="1"/>
</dbReference>
<dbReference type="Proteomes" id="UP000824175">
    <property type="component" value="Unassembled WGS sequence"/>
</dbReference>
<reference evidence="9" key="2">
    <citation type="journal article" date="2021" name="PeerJ">
        <title>Extensive microbial diversity within the chicken gut microbiome revealed by metagenomics and culture.</title>
        <authorList>
            <person name="Gilroy R."/>
            <person name="Ravi A."/>
            <person name="Getino M."/>
            <person name="Pursley I."/>
            <person name="Horton D.L."/>
            <person name="Alikhan N.F."/>
            <person name="Baker D."/>
            <person name="Gharbi K."/>
            <person name="Hall N."/>
            <person name="Watson M."/>
            <person name="Adriaenssens E.M."/>
            <person name="Foster-Nyarko E."/>
            <person name="Jarju S."/>
            <person name="Secka A."/>
            <person name="Antonio M."/>
            <person name="Oren A."/>
            <person name="Chaudhuri R.R."/>
            <person name="La Ragione R."/>
            <person name="Hildebrand F."/>
            <person name="Pallen M.J."/>
        </authorList>
    </citation>
    <scope>NUCLEOTIDE SEQUENCE</scope>
    <source>
        <strain evidence="9">CHK195-11698</strain>
    </source>
</reference>
<evidence type="ECO:0000256" key="3">
    <source>
        <dbReference type="ARBA" id="ARBA00022475"/>
    </source>
</evidence>
<feature type="transmembrane region" description="Helical" evidence="7">
    <location>
        <begin position="137"/>
        <end position="155"/>
    </location>
</feature>
<evidence type="ECO:0000259" key="8">
    <source>
        <dbReference type="Pfam" id="PF00892"/>
    </source>
</evidence>
<dbReference type="Pfam" id="PF00892">
    <property type="entry name" value="EamA"/>
    <property type="match status" value="2"/>
</dbReference>
<proteinExistence type="inferred from homology"/>
<dbReference type="SUPFAM" id="SSF103481">
    <property type="entry name" value="Multidrug resistance efflux transporter EmrE"/>
    <property type="match status" value="2"/>
</dbReference>
<organism evidence="9 10">
    <name type="scientific">Candidatus Fimiplasma intestinipullorum</name>
    <dbReference type="NCBI Taxonomy" id="2840825"/>
    <lineage>
        <taxon>Bacteria</taxon>
        <taxon>Bacillati</taxon>
        <taxon>Bacillota</taxon>
        <taxon>Clostridia</taxon>
        <taxon>Eubacteriales</taxon>
        <taxon>Candidatus Fimiplasma</taxon>
    </lineage>
</organism>
<protein>
    <submittedName>
        <fullName evidence="9">DMT family transporter</fullName>
    </submittedName>
</protein>
<evidence type="ECO:0000313" key="9">
    <source>
        <dbReference type="EMBL" id="HIU13117.1"/>
    </source>
</evidence>
<feature type="transmembrane region" description="Helical" evidence="7">
    <location>
        <begin position="29"/>
        <end position="49"/>
    </location>
</feature>
<feature type="domain" description="EamA" evidence="8">
    <location>
        <begin position="136"/>
        <end position="269"/>
    </location>
</feature>
<dbReference type="InterPro" id="IPR000620">
    <property type="entry name" value="EamA_dom"/>
</dbReference>
<feature type="transmembrane region" description="Helical" evidence="7">
    <location>
        <begin position="89"/>
        <end position="107"/>
    </location>
</feature>
<dbReference type="EMBL" id="DVMJ01000025">
    <property type="protein sequence ID" value="HIU13117.1"/>
    <property type="molecule type" value="Genomic_DNA"/>
</dbReference>
<evidence type="ECO:0000256" key="4">
    <source>
        <dbReference type="ARBA" id="ARBA00022692"/>
    </source>
</evidence>
<dbReference type="AlphaFoldDB" id="A0A9D1HNR4"/>